<evidence type="ECO:0000256" key="4">
    <source>
        <dbReference type="ARBA" id="ARBA00023160"/>
    </source>
</evidence>
<dbReference type="PANTHER" id="PTHR38764">
    <property type="entry name" value="ACYL CARRIER PROTEIN PHOSPHODIESTERASE"/>
    <property type="match status" value="1"/>
</dbReference>
<evidence type="ECO:0000256" key="3">
    <source>
        <dbReference type="ARBA" id="ARBA00023098"/>
    </source>
</evidence>
<dbReference type="Proteomes" id="UP001269375">
    <property type="component" value="Unassembled WGS sequence"/>
</dbReference>
<keyword evidence="6" id="KW-1185">Reference proteome</keyword>
<proteinExistence type="predicted"/>
<gene>
    <name evidence="5" type="ORF">QC825_11265</name>
</gene>
<evidence type="ECO:0000256" key="1">
    <source>
        <dbReference type="ARBA" id="ARBA00022516"/>
    </source>
</evidence>
<dbReference type="RefSeq" id="WP_251590087.1">
    <property type="nucleotide sequence ID" value="NZ_JAMLJI010000001.1"/>
</dbReference>
<evidence type="ECO:0000256" key="2">
    <source>
        <dbReference type="ARBA" id="ARBA00022801"/>
    </source>
</evidence>
<name>A0ABU1GX77_9GAMM</name>
<keyword evidence="4" id="KW-0276">Fatty acid metabolism</keyword>
<evidence type="ECO:0000313" key="6">
    <source>
        <dbReference type="Proteomes" id="UP001269375"/>
    </source>
</evidence>
<dbReference type="InterPro" id="IPR007431">
    <property type="entry name" value="ACP_PD"/>
</dbReference>
<dbReference type="Pfam" id="PF04336">
    <property type="entry name" value="ACP_PD"/>
    <property type="match status" value="1"/>
</dbReference>
<sequence length="207" mass="23735">MNFLGHAVIAHSGSDEYLLGNLIADGIKGRDLSAWPADVALGIRRHRQLDEWIDHHTEVQALKEDVPREVRRVSGIGFDLVWDHFLARFLLDPATQHPALERGLIDRIYEVLSLNAHLVPGRMGPLCDALIRQRWLERYADYGYTCQSVRALGHRIPRQTPQMYALGDWLETHPRRLEAAFERLWPDLEAQTRPVDRARQAPGSVKQ</sequence>
<keyword evidence="1" id="KW-0444">Lipid biosynthesis</keyword>
<keyword evidence="2" id="KW-0378">Hydrolase</keyword>
<dbReference type="EMBL" id="JARWAO010000006">
    <property type="protein sequence ID" value="MDR5896655.1"/>
    <property type="molecule type" value="Genomic_DNA"/>
</dbReference>
<protein>
    <submittedName>
        <fullName evidence="5">ACP phosphodiesterase</fullName>
    </submittedName>
</protein>
<evidence type="ECO:0000313" key="5">
    <source>
        <dbReference type="EMBL" id="MDR5896655.1"/>
    </source>
</evidence>
<comment type="caution">
    <text evidence="5">The sequence shown here is derived from an EMBL/GenBank/DDBJ whole genome shotgun (WGS) entry which is preliminary data.</text>
</comment>
<keyword evidence="3" id="KW-0443">Lipid metabolism</keyword>
<dbReference type="PANTHER" id="PTHR38764:SF1">
    <property type="entry name" value="ACYL CARRIER PROTEIN PHOSPHODIESTERASE"/>
    <property type="match status" value="1"/>
</dbReference>
<keyword evidence="4" id="KW-0275">Fatty acid biosynthesis</keyword>
<reference evidence="5 6" key="1">
    <citation type="submission" date="2023-04" db="EMBL/GenBank/DDBJ databases">
        <title>A long-awaited taxogenomic arrangement of the family Halomonadaceae.</title>
        <authorList>
            <person name="De La Haba R."/>
            <person name="Chuvochina M."/>
            <person name="Wittouck S."/>
            <person name="Arahal D.R."/>
            <person name="Sanchez-Porro C."/>
            <person name="Hugenholtz P."/>
            <person name="Ventosa A."/>
        </authorList>
    </citation>
    <scope>NUCLEOTIDE SEQUENCE [LARGE SCALE GENOMIC DNA]</scope>
    <source>
        <strain evidence="5 6">DSM 22428</strain>
    </source>
</reference>
<accession>A0ABU1GX77</accession>
<organism evidence="5 6">
    <name type="scientific">Larsenimonas suaedae</name>
    <dbReference type="NCBI Taxonomy" id="1851019"/>
    <lineage>
        <taxon>Bacteria</taxon>
        <taxon>Pseudomonadati</taxon>
        <taxon>Pseudomonadota</taxon>
        <taxon>Gammaproteobacteria</taxon>
        <taxon>Oceanospirillales</taxon>
        <taxon>Halomonadaceae</taxon>
        <taxon>Larsenimonas</taxon>
    </lineage>
</organism>